<proteinExistence type="predicted"/>
<evidence type="ECO:0000313" key="1">
    <source>
        <dbReference type="EMBL" id="JAH13720.1"/>
    </source>
</evidence>
<accession>A0A0E9QBJ8</accession>
<protein>
    <submittedName>
        <fullName evidence="1">Uncharacterized protein</fullName>
    </submittedName>
</protein>
<dbReference type="EMBL" id="GBXM01094857">
    <property type="protein sequence ID" value="JAH13720.1"/>
    <property type="molecule type" value="Transcribed_RNA"/>
</dbReference>
<reference evidence="1" key="2">
    <citation type="journal article" date="2015" name="Fish Shellfish Immunol.">
        <title>Early steps in the European eel (Anguilla anguilla)-Vibrio vulnificus interaction in the gills: Role of the RtxA13 toxin.</title>
        <authorList>
            <person name="Callol A."/>
            <person name="Pajuelo D."/>
            <person name="Ebbesson L."/>
            <person name="Teles M."/>
            <person name="MacKenzie S."/>
            <person name="Amaro C."/>
        </authorList>
    </citation>
    <scope>NUCLEOTIDE SEQUENCE</scope>
</reference>
<name>A0A0E9QBJ8_ANGAN</name>
<reference evidence="1" key="1">
    <citation type="submission" date="2014-11" db="EMBL/GenBank/DDBJ databases">
        <authorList>
            <person name="Amaro Gonzalez C."/>
        </authorList>
    </citation>
    <scope>NUCLEOTIDE SEQUENCE</scope>
</reference>
<dbReference type="AlphaFoldDB" id="A0A0E9QBJ8"/>
<sequence>MLQVNSFCKGRGGGESRFPAQGSCYLSVFSVLVAKRVLYRRPVRRRNSL</sequence>
<organism evidence="1">
    <name type="scientific">Anguilla anguilla</name>
    <name type="common">European freshwater eel</name>
    <name type="synonym">Muraena anguilla</name>
    <dbReference type="NCBI Taxonomy" id="7936"/>
    <lineage>
        <taxon>Eukaryota</taxon>
        <taxon>Metazoa</taxon>
        <taxon>Chordata</taxon>
        <taxon>Craniata</taxon>
        <taxon>Vertebrata</taxon>
        <taxon>Euteleostomi</taxon>
        <taxon>Actinopterygii</taxon>
        <taxon>Neopterygii</taxon>
        <taxon>Teleostei</taxon>
        <taxon>Anguilliformes</taxon>
        <taxon>Anguillidae</taxon>
        <taxon>Anguilla</taxon>
    </lineage>
</organism>